<gene>
    <name evidence="2" type="ORF">CBM2636_11819</name>
</gene>
<dbReference type="EMBL" id="LT984813">
    <property type="protein sequence ID" value="SPD64796.1"/>
    <property type="molecule type" value="Genomic_DNA"/>
</dbReference>
<dbReference type="Proteomes" id="UP000254259">
    <property type="component" value="Chromosome CBM2636"/>
</dbReference>
<proteinExistence type="predicted"/>
<accession>A0A375F764</accession>
<reference evidence="2 3" key="1">
    <citation type="submission" date="2018-01" db="EMBL/GenBank/DDBJ databases">
        <authorList>
            <person name="Clerissi C."/>
        </authorList>
    </citation>
    <scope>NUCLEOTIDE SEQUENCE [LARGE SCALE GENOMIC DNA]</scope>
    <source>
        <strain evidence="2">Cupriavidus taiwanensis SWF 66322</strain>
    </source>
</reference>
<evidence type="ECO:0000256" key="1">
    <source>
        <dbReference type="SAM" id="MobiDB-lite"/>
    </source>
</evidence>
<protein>
    <submittedName>
        <fullName evidence="2">Uncharacterized protein</fullName>
    </submittedName>
</protein>
<dbReference type="AlphaFoldDB" id="A0A375F764"/>
<feature type="region of interest" description="Disordered" evidence="1">
    <location>
        <begin position="1"/>
        <end position="31"/>
    </location>
</feature>
<evidence type="ECO:0000313" key="2">
    <source>
        <dbReference type="EMBL" id="SPD64796.1"/>
    </source>
</evidence>
<organism evidence="2 3">
    <name type="scientific">Cupriavidus taiwanensis</name>
    <dbReference type="NCBI Taxonomy" id="164546"/>
    <lineage>
        <taxon>Bacteria</taxon>
        <taxon>Pseudomonadati</taxon>
        <taxon>Pseudomonadota</taxon>
        <taxon>Betaproteobacteria</taxon>
        <taxon>Burkholderiales</taxon>
        <taxon>Burkholderiaceae</taxon>
        <taxon>Cupriavidus</taxon>
    </lineage>
</organism>
<sequence>MAKGCKGRSWRVGPERIRHHADRAETSIYPN</sequence>
<evidence type="ECO:0000313" key="3">
    <source>
        <dbReference type="Proteomes" id="UP000254259"/>
    </source>
</evidence>
<name>A0A375F764_9BURK</name>